<keyword evidence="3" id="KW-0285">Flavoprotein</keyword>
<evidence type="ECO:0000256" key="2">
    <source>
        <dbReference type="ARBA" id="ARBA00005466"/>
    </source>
</evidence>
<dbReference type="InterPro" id="IPR006094">
    <property type="entry name" value="Oxid_FAD_bind_N"/>
</dbReference>
<evidence type="ECO:0000259" key="6">
    <source>
        <dbReference type="PROSITE" id="PS51387"/>
    </source>
</evidence>
<dbReference type="PANTHER" id="PTHR13878:SF53">
    <property type="entry name" value="CYTOKININ DEHYDROGENASE 6"/>
    <property type="match status" value="1"/>
</dbReference>
<feature type="domain" description="FAD-binding PCMH-type" evidence="6">
    <location>
        <begin position="56"/>
        <end position="225"/>
    </location>
</feature>
<evidence type="ECO:0000313" key="8">
    <source>
        <dbReference type="Proteomes" id="UP001501747"/>
    </source>
</evidence>
<evidence type="ECO:0000256" key="3">
    <source>
        <dbReference type="ARBA" id="ARBA00022630"/>
    </source>
</evidence>
<evidence type="ECO:0000256" key="1">
    <source>
        <dbReference type="ARBA" id="ARBA00001974"/>
    </source>
</evidence>
<evidence type="ECO:0000313" key="7">
    <source>
        <dbReference type="EMBL" id="GAA4009984.1"/>
    </source>
</evidence>
<dbReference type="Pfam" id="PF01565">
    <property type="entry name" value="FAD_binding_4"/>
    <property type="match status" value="1"/>
</dbReference>
<dbReference type="InterPro" id="IPR016170">
    <property type="entry name" value="Cytok_DH_C_sf"/>
</dbReference>
<keyword evidence="8" id="KW-1185">Reference proteome</keyword>
<sequence length="479" mass="51922">MTQQLSLTTPAVAYDPATRRWRSELGPGSVAVPELDGHLVLNLTGAESSGDLGHIVTGAPDVILHPGSAADIAAMVAMCHRHQIPVAARGHHHTTHGQSLAPDGLAIEMTALNQIHGVRAGHLHAAAGASWREVVRYVVLQGFRPAGLPGYLELTLGGTLSVGGIGQEHREGGFVDRVVELEIVTGTGARVRCSRTRHAELFTGALAGLGQVGIITGVVLELLRAPESALAITLPYTNSGEAFAAMRVLAEHEEIDGVFCLIAPPTTSSPPTYNVLAHHWYSGAPPNLDAALASVPAPASPPLIDTRPYVEHVSRFDRLIEDMRRTTTWDAEIKPWFDVFLPDHTAEAFVDDAVAGLTEDDWAAPLGFVLVHIHRRDAFTCPRLRVPEDTEWVWLFDILTTSRPGAAADFTTRMLDRNTRLRKRAEADGGLVYPIGSQILDHGHWQRHYGDTWPEVLETKRRFDPAGILTPGIGLRNDL</sequence>
<dbReference type="InterPro" id="IPR016164">
    <property type="entry name" value="FAD-linked_Oxase-like_C"/>
</dbReference>
<name>A0ABP7SCV9_9PSEU</name>
<gene>
    <name evidence="7" type="ORF">GCM10022247_35160</name>
</gene>
<evidence type="ECO:0000256" key="4">
    <source>
        <dbReference type="ARBA" id="ARBA00022827"/>
    </source>
</evidence>
<dbReference type="InterPro" id="IPR016169">
    <property type="entry name" value="FAD-bd_PCMH_sub2"/>
</dbReference>
<evidence type="ECO:0000256" key="5">
    <source>
        <dbReference type="ARBA" id="ARBA00023002"/>
    </source>
</evidence>
<dbReference type="RefSeq" id="WP_344876035.1">
    <property type="nucleotide sequence ID" value="NZ_BAABAL010000012.1"/>
</dbReference>
<accession>A0ABP7SCV9</accession>
<dbReference type="PROSITE" id="PS51387">
    <property type="entry name" value="FAD_PCMH"/>
    <property type="match status" value="1"/>
</dbReference>
<keyword evidence="5" id="KW-0560">Oxidoreductase</keyword>
<protein>
    <recommendedName>
        <fullName evidence="6">FAD-binding PCMH-type domain-containing protein</fullName>
    </recommendedName>
</protein>
<reference evidence="8" key="1">
    <citation type="journal article" date="2019" name="Int. J. Syst. Evol. Microbiol.">
        <title>The Global Catalogue of Microorganisms (GCM) 10K type strain sequencing project: providing services to taxonomists for standard genome sequencing and annotation.</title>
        <authorList>
            <consortium name="The Broad Institute Genomics Platform"/>
            <consortium name="The Broad Institute Genome Sequencing Center for Infectious Disease"/>
            <person name="Wu L."/>
            <person name="Ma J."/>
        </authorList>
    </citation>
    <scope>NUCLEOTIDE SEQUENCE [LARGE SCALE GENOMIC DNA]</scope>
    <source>
        <strain evidence="8">JCM 17342</strain>
    </source>
</reference>
<dbReference type="Gene3D" id="3.40.462.10">
    <property type="entry name" value="FAD-linked oxidases, C-terminal domain"/>
    <property type="match status" value="1"/>
</dbReference>
<dbReference type="Pfam" id="PF09265">
    <property type="entry name" value="Cytokin-bind"/>
    <property type="match status" value="1"/>
</dbReference>
<comment type="cofactor">
    <cofactor evidence="1">
        <name>FAD</name>
        <dbReference type="ChEBI" id="CHEBI:57692"/>
    </cofactor>
</comment>
<dbReference type="PANTHER" id="PTHR13878">
    <property type="entry name" value="GULONOLACTONE OXIDASE"/>
    <property type="match status" value="1"/>
</dbReference>
<dbReference type="InterPro" id="IPR016166">
    <property type="entry name" value="FAD-bd_PCMH"/>
</dbReference>
<proteinExistence type="inferred from homology"/>
<dbReference type="InterPro" id="IPR050432">
    <property type="entry name" value="FAD-linked_Oxidoreductases_BP"/>
</dbReference>
<dbReference type="Gene3D" id="3.30.465.10">
    <property type="match status" value="1"/>
</dbReference>
<keyword evidence="4" id="KW-0274">FAD</keyword>
<dbReference type="InterPro" id="IPR015345">
    <property type="entry name" value="Cytokinin_DH_FAD/cytokin-bd"/>
</dbReference>
<dbReference type="InterPro" id="IPR036318">
    <property type="entry name" value="FAD-bd_PCMH-like_sf"/>
</dbReference>
<dbReference type="Proteomes" id="UP001501747">
    <property type="component" value="Unassembled WGS sequence"/>
</dbReference>
<comment type="caution">
    <text evidence="7">The sequence shown here is derived from an EMBL/GenBank/DDBJ whole genome shotgun (WGS) entry which is preliminary data.</text>
</comment>
<dbReference type="InterPro" id="IPR016167">
    <property type="entry name" value="FAD-bd_PCMH_sub1"/>
</dbReference>
<organism evidence="7 8">
    <name type="scientific">Allokutzneria multivorans</name>
    <dbReference type="NCBI Taxonomy" id="1142134"/>
    <lineage>
        <taxon>Bacteria</taxon>
        <taxon>Bacillati</taxon>
        <taxon>Actinomycetota</taxon>
        <taxon>Actinomycetes</taxon>
        <taxon>Pseudonocardiales</taxon>
        <taxon>Pseudonocardiaceae</taxon>
        <taxon>Allokutzneria</taxon>
    </lineage>
</organism>
<dbReference type="SUPFAM" id="SSF55103">
    <property type="entry name" value="FAD-linked oxidases, C-terminal domain"/>
    <property type="match status" value="1"/>
</dbReference>
<dbReference type="Gene3D" id="3.30.43.10">
    <property type="entry name" value="Uridine Diphospho-n-acetylenolpyruvylglucosamine Reductase, domain 2"/>
    <property type="match status" value="1"/>
</dbReference>
<comment type="similarity">
    <text evidence="2">Belongs to the oxygen-dependent FAD-linked oxidoreductase family.</text>
</comment>
<dbReference type="SUPFAM" id="SSF56176">
    <property type="entry name" value="FAD-binding/transporter-associated domain-like"/>
    <property type="match status" value="1"/>
</dbReference>
<dbReference type="EMBL" id="BAABAL010000012">
    <property type="protein sequence ID" value="GAA4009984.1"/>
    <property type="molecule type" value="Genomic_DNA"/>
</dbReference>